<protein>
    <submittedName>
        <fullName evidence="1">Uncharacterized protein</fullName>
    </submittedName>
</protein>
<accession>S4P2I8</accession>
<reference evidence="1" key="1">
    <citation type="journal article" date="2013" name="BMC Genomics">
        <title>Unscrambling butterfly oogenesis.</title>
        <authorList>
            <person name="Carter J.M."/>
            <person name="Baker S.C."/>
            <person name="Pink R."/>
            <person name="Carter D.R."/>
            <person name="Collins A."/>
            <person name="Tomlin J."/>
            <person name="Gibbs M."/>
            <person name="Breuker C.J."/>
        </authorList>
    </citation>
    <scope>NUCLEOTIDE SEQUENCE</scope>
    <source>
        <tissue evidence="1">Ovary</tissue>
    </source>
</reference>
<reference evidence="1" key="2">
    <citation type="submission" date="2013-05" db="EMBL/GenBank/DDBJ databases">
        <authorList>
            <person name="Carter J.-M."/>
            <person name="Baker S.C."/>
            <person name="Pink R."/>
            <person name="Carter D.R.F."/>
            <person name="Collins A."/>
            <person name="Tomlin J."/>
            <person name="Gibbs M."/>
            <person name="Breuker C.J."/>
        </authorList>
    </citation>
    <scope>NUCLEOTIDE SEQUENCE</scope>
    <source>
        <tissue evidence="1">Ovary</tissue>
    </source>
</reference>
<proteinExistence type="predicted"/>
<name>S4P2I8_9NEOP</name>
<sequence>MYVLFLIKVKKSICITKMSLGNILKKHTRKSAKVAYIYTFDSPIGKIIACADDNYVYLVCFEESANVEK</sequence>
<dbReference type="AlphaFoldDB" id="S4P2I8"/>
<organism evidence="1">
    <name type="scientific">Pararge aegeria</name>
    <name type="common">speckled wood butterfly</name>
    <dbReference type="NCBI Taxonomy" id="116150"/>
    <lineage>
        <taxon>Eukaryota</taxon>
        <taxon>Metazoa</taxon>
        <taxon>Ecdysozoa</taxon>
        <taxon>Arthropoda</taxon>
        <taxon>Hexapoda</taxon>
        <taxon>Insecta</taxon>
        <taxon>Pterygota</taxon>
        <taxon>Neoptera</taxon>
        <taxon>Endopterygota</taxon>
        <taxon>Lepidoptera</taxon>
        <taxon>Glossata</taxon>
        <taxon>Ditrysia</taxon>
        <taxon>Papilionoidea</taxon>
        <taxon>Nymphalidae</taxon>
        <taxon>Satyrinae</taxon>
        <taxon>Satyrini</taxon>
        <taxon>Parargina</taxon>
        <taxon>Pararge</taxon>
    </lineage>
</organism>
<evidence type="ECO:0000313" key="1">
    <source>
        <dbReference type="EMBL" id="JAA84089.1"/>
    </source>
</evidence>
<feature type="non-terminal residue" evidence="1">
    <location>
        <position position="69"/>
    </location>
</feature>
<dbReference type="EMBL" id="GAIX01008471">
    <property type="protein sequence ID" value="JAA84089.1"/>
    <property type="molecule type" value="Transcribed_RNA"/>
</dbReference>